<evidence type="ECO:0000256" key="12">
    <source>
        <dbReference type="SAM" id="Coils"/>
    </source>
</evidence>
<proteinExistence type="inferred from homology"/>
<protein>
    <recommendedName>
        <fullName evidence="10">ATP synthase epsilon chain</fullName>
    </recommendedName>
    <alternativeName>
        <fullName evidence="10">ATP synthase F1 sector epsilon subunit</fullName>
    </alternativeName>
    <alternativeName>
        <fullName evidence="10">F-ATPase epsilon subunit</fullName>
    </alternativeName>
</protein>
<dbReference type="Pfam" id="PF02823">
    <property type="entry name" value="ATP-synt_DE_N"/>
    <property type="match status" value="1"/>
</dbReference>
<sequence length="135" mass="14965">MAKTIHLEIVTPDRKLLSEDVEFVGAPGYNGEFGVLPDHAPFLSALGVGSLHYNKDGRTYWIFLSGGFAEVSGNKMSVLAEVAERAEEIDAERARKAKDRAEKRMIEQKAQIDFARTQAALQRALARMKTKNMVA</sequence>
<dbReference type="InterPro" id="IPR036794">
    <property type="entry name" value="ATP_F1_dsu/esu_C_sf"/>
</dbReference>
<evidence type="ECO:0000256" key="10">
    <source>
        <dbReference type="HAMAP-Rule" id="MF_00530"/>
    </source>
</evidence>
<dbReference type="GO" id="GO:0005886">
    <property type="term" value="C:plasma membrane"/>
    <property type="evidence" value="ECO:0007669"/>
    <property type="project" value="UniProtKB-SubCell"/>
</dbReference>
<dbReference type="PANTHER" id="PTHR13822">
    <property type="entry name" value="ATP SYNTHASE DELTA/EPSILON CHAIN"/>
    <property type="match status" value="1"/>
</dbReference>
<dbReference type="Pfam" id="PF00401">
    <property type="entry name" value="ATP-synt_DE"/>
    <property type="match status" value="1"/>
</dbReference>
<evidence type="ECO:0000313" key="15">
    <source>
        <dbReference type="EMBL" id="SDB27327.1"/>
    </source>
</evidence>
<evidence type="ECO:0000256" key="11">
    <source>
        <dbReference type="RuleBase" id="RU003656"/>
    </source>
</evidence>
<dbReference type="SUPFAM" id="SSF46604">
    <property type="entry name" value="Epsilon subunit of F1F0-ATP synthase C-terminal domain"/>
    <property type="match status" value="1"/>
</dbReference>
<dbReference type="GO" id="GO:0045259">
    <property type="term" value="C:proton-transporting ATP synthase complex"/>
    <property type="evidence" value="ECO:0007669"/>
    <property type="project" value="UniProtKB-KW"/>
</dbReference>
<evidence type="ECO:0000256" key="8">
    <source>
        <dbReference type="ARBA" id="ARBA00023196"/>
    </source>
</evidence>
<feature type="coiled-coil region" evidence="12">
    <location>
        <begin position="84"/>
        <end position="118"/>
    </location>
</feature>
<evidence type="ECO:0000256" key="6">
    <source>
        <dbReference type="ARBA" id="ARBA00023065"/>
    </source>
</evidence>
<keyword evidence="7 10" id="KW-0472">Membrane</keyword>
<dbReference type="SUPFAM" id="SSF51344">
    <property type="entry name" value="Epsilon subunit of F1F0-ATP synthase N-terminal domain"/>
    <property type="match status" value="1"/>
</dbReference>
<dbReference type="NCBIfam" id="TIGR01216">
    <property type="entry name" value="ATP_synt_epsi"/>
    <property type="match status" value="1"/>
</dbReference>
<keyword evidence="9 10" id="KW-0066">ATP synthesis</keyword>
<dbReference type="InterPro" id="IPR020546">
    <property type="entry name" value="ATP_synth_F1_dsu/esu_N"/>
</dbReference>
<evidence type="ECO:0000313" key="16">
    <source>
        <dbReference type="Proteomes" id="UP000198771"/>
    </source>
</evidence>
<gene>
    <name evidence="10" type="primary">atpC</name>
    <name evidence="15" type="ORF">SAMN05660653_01332</name>
</gene>
<keyword evidence="12" id="KW-0175">Coiled coil</keyword>
<dbReference type="GO" id="GO:0005524">
    <property type="term" value="F:ATP binding"/>
    <property type="evidence" value="ECO:0007669"/>
    <property type="project" value="UniProtKB-UniRule"/>
</dbReference>
<keyword evidence="10" id="KW-0375">Hydrogen ion transport</keyword>
<dbReference type="CDD" id="cd12152">
    <property type="entry name" value="F1-ATPase_delta"/>
    <property type="match status" value="1"/>
</dbReference>
<dbReference type="STRING" id="617002.SAMN05660653_01332"/>
<keyword evidence="8 10" id="KW-0139">CF(1)</keyword>
<comment type="subcellular location">
    <subcellularLocation>
        <location evidence="2 10">Cell membrane</location>
        <topology evidence="2 10">Peripheral membrane protein</topology>
    </subcellularLocation>
</comment>
<feature type="domain" description="ATP synthase epsilon subunit C-terminal" evidence="13">
    <location>
        <begin position="87"/>
        <end position="130"/>
    </location>
</feature>
<feature type="domain" description="ATP synthase F1 complex delta/epsilon subunit N-terminal" evidence="14">
    <location>
        <begin position="5"/>
        <end position="83"/>
    </location>
</feature>
<dbReference type="NCBIfam" id="NF009980">
    <property type="entry name" value="PRK13446.1"/>
    <property type="match status" value="1"/>
</dbReference>
<dbReference type="HAMAP" id="MF_00530">
    <property type="entry name" value="ATP_synth_epsil_bac"/>
    <property type="match status" value="1"/>
</dbReference>
<dbReference type="GO" id="GO:0046933">
    <property type="term" value="F:proton-transporting ATP synthase activity, rotational mechanism"/>
    <property type="evidence" value="ECO:0007669"/>
    <property type="project" value="UniProtKB-UniRule"/>
</dbReference>
<evidence type="ECO:0000256" key="3">
    <source>
        <dbReference type="ARBA" id="ARBA00005712"/>
    </source>
</evidence>
<dbReference type="PANTHER" id="PTHR13822:SF10">
    <property type="entry name" value="ATP SYNTHASE EPSILON CHAIN, CHLOROPLASTIC"/>
    <property type="match status" value="1"/>
</dbReference>
<accession>A0A1G6C386</accession>
<dbReference type="InterPro" id="IPR036771">
    <property type="entry name" value="ATPsynth_dsu/esu_N"/>
</dbReference>
<comment type="similarity">
    <text evidence="3 10 11">Belongs to the ATPase epsilon chain family.</text>
</comment>
<evidence type="ECO:0000256" key="9">
    <source>
        <dbReference type="ARBA" id="ARBA00023310"/>
    </source>
</evidence>
<evidence type="ECO:0000256" key="7">
    <source>
        <dbReference type="ARBA" id="ARBA00023136"/>
    </source>
</evidence>
<evidence type="ECO:0000259" key="13">
    <source>
        <dbReference type="Pfam" id="PF00401"/>
    </source>
</evidence>
<evidence type="ECO:0000256" key="2">
    <source>
        <dbReference type="ARBA" id="ARBA00004202"/>
    </source>
</evidence>
<dbReference type="Gene3D" id="2.60.15.10">
    <property type="entry name" value="F0F1 ATP synthase delta/epsilon subunit, N-terminal"/>
    <property type="match status" value="1"/>
</dbReference>
<dbReference type="OrthoDB" id="9799969at2"/>
<organism evidence="15 16">
    <name type="scientific">Desulfonatronum thiosulfatophilum</name>
    <dbReference type="NCBI Taxonomy" id="617002"/>
    <lineage>
        <taxon>Bacteria</taxon>
        <taxon>Pseudomonadati</taxon>
        <taxon>Thermodesulfobacteriota</taxon>
        <taxon>Desulfovibrionia</taxon>
        <taxon>Desulfovibrionales</taxon>
        <taxon>Desulfonatronaceae</taxon>
        <taxon>Desulfonatronum</taxon>
    </lineage>
</organism>
<keyword evidence="10" id="KW-1003">Cell membrane</keyword>
<dbReference type="InterPro" id="IPR001469">
    <property type="entry name" value="ATP_synth_F1_dsu/esu"/>
</dbReference>
<dbReference type="RefSeq" id="WP_092118981.1">
    <property type="nucleotide sequence ID" value="NZ_FMXO01000006.1"/>
</dbReference>
<evidence type="ECO:0000256" key="5">
    <source>
        <dbReference type="ARBA" id="ARBA00022448"/>
    </source>
</evidence>
<dbReference type="AlphaFoldDB" id="A0A1G6C386"/>
<name>A0A1G6C386_9BACT</name>
<keyword evidence="16" id="KW-1185">Reference proteome</keyword>
<evidence type="ECO:0000256" key="1">
    <source>
        <dbReference type="ARBA" id="ARBA00003543"/>
    </source>
</evidence>
<dbReference type="Gene3D" id="1.20.5.440">
    <property type="entry name" value="ATP synthase delta/epsilon subunit, C-terminal domain"/>
    <property type="match status" value="1"/>
</dbReference>
<keyword evidence="5 10" id="KW-0813">Transport</keyword>
<dbReference type="Proteomes" id="UP000198771">
    <property type="component" value="Unassembled WGS sequence"/>
</dbReference>
<reference evidence="15 16" key="1">
    <citation type="submission" date="2016-10" db="EMBL/GenBank/DDBJ databases">
        <authorList>
            <person name="de Groot N.N."/>
        </authorList>
    </citation>
    <scope>NUCLEOTIDE SEQUENCE [LARGE SCALE GENOMIC DNA]</scope>
    <source>
        <strain evidence="15 16">ASO4-2</strain>
    </source>
</reference>
<keyword evidence="6 10" id="KW-0406">Ion transport</keyword>
<comment type="function">
    <text evidence="1 10">Produces ATP from ADP in the presence of a proton gradient across the membrane.</text>
</comment>
<evidence type="ECO:0000256" key="4">
    <source>
        <dbReference type="ARBA" id="ARBA00011648"/>
    </source>
</evidence>
<evidence type="ECO:0000259" key="14">
    <source>
        <dbReference type="Pfam" id="PF02823"/>
    </source>
</evidence>
<dbReference type="EMBL" id="FMXO01000006">
    <property type="protein sequence ID" value="SDB27327.1"/>
    <property type="molecule type" value="Genomic_DNA"/>
</dbReference>
<comment type="subunit">
    <text evidence="4 10 11">F-type ATPases have 2 components, CF(1) - the catalytic core - and CF(0) - the membrane proton channel. CF(1) has five subunits: alpha(3), beta(3), gamma(1), delta(1), epsilon(1). CF(0) has three main subunits: a, b and c.</text>
</comment>
<dbReference type="InterPro" id="IPR020547">
    <property type="entry name" value="ATP_synth_F1_esu_C"/>
</dbReference>